<evidence type="ECO:0000256" key="10">
    <source>
        <dbReference type="PROSITE-ProRule" id="PRU00285"/>
    </source>
</evidence>
<dbReference type="AlphaFoldDB" id="A0AAW0LFD1"/>
<keyword evidence="4 12" id="KW-0678">Repressor</keyword>
<keyword evidence="6 12" id="KW-0804">Transcription</keyword>
<protein>
    <recommendedName>
        <fullName evidence="12">Auxin-responsive protein</fullName>
    </recommendedName>
</protein>
<dbReference type="Pfam" id="PF00011">
    <property type="entry name" value="HSP20"/>
    <property type="match status" value="1"/>
</dbReference>
<evidence type="ECO:0000256" key="8">
    <source>
        <dbReference type="ARBA" id="ARBA00023294"/>
    </source>
</evidence>
<dbReference type="Proteomes" id="UP000237347">
    <property type="component" value="Unassembled WGS sequence"/>
</dbReference>
<evidence type="ECO:0000256" key="1">
    <source>
        <dbReference type="ARBA" id="ARBA00004123"/>
    </source>
</evidence>
<dbReference type="Gene3D" id="2.60.40.790">
    <property type="match status" value="1"/>
</dbReference>
<dbReference type="PROSITE" id="PS51745">
    <property type="entry name" value="PB1"/>
    <property type="match status" value="1"/>
</dbReference>
<sequence length="338" mass="37910">MSPENRNYMPESDVVGLNLKETELTLGLPGETRVTTDTGVKFGTKRGFSETIDLNLGRSNVKCHDKVCDDELENDVLGGATKSLTEKAQLVGWPPVRASRKNVMKSCKFIKVAVDGAPYLRKVDLEMYNSYQQLLSALEDMFSCLTIRNYLSERKLMDPANGVEYVATYEDRDGDWMLVGDVPWKMFVESCKRVRLMKSSEAIGLDLWDPLALDLSNWDPFSDFPFPSPLHSLSTFFSPHYSPFGASVNTRLDWRETPRAHVLKLCAPNEDVLVELQDDRVLQVSVESGNFMSRFKIPDNGFIEQLKASMHNGVLTVVVPKVEASTSSPNIRVIDISG</sequence>
<dbReference type="GO" id="GO:0006355">
    <property type="term" value="P:regulation of DNA-templated transcription"/>
    <property type="evidence" value="ECO:0007669"/>
    <property type="project" value="InterPro"/>
</dbReference>
<dbReference type="InterPro" id="IPR053793">
    <property type="entry name" value="PB1-like"/>
</dbReference>
<feature type="domain" description="PB1" evidence="14">
    <location>
        <begin position="107"/>
        <end position="199"/>
    </location>
</feature>
<evidence type="ECO:0000256" key="12">
    <source>
        <dbReference type="RuleBase" id="RU004549"/>
    </source>
</evidence>
<comment type="subunit">
    <text evidence="3 12">Homodimers and heterodimers.</text>
</comment>
<comment type="similarity">
    <text evidence="10 11">Belongs to the small heat shock protein (HSP20) family.</text>
</comment>
<evidence type="ECO:0000256" key="3">
    <source>
        <dbReference type="ARBA" id="ARBA00011726"/>
    </source>
</evidence>
<evidence type="ECO:0000259" key="13">
    <source>
        <dbReference type="PROSITE" id="PS01031"/>
    </source>
</evidence>
<dbReference type="SUPFAM" id="SSF54277">
    <property type="entry name" value="CAD &amp; PB1 domains"/>
    <property type="match status" value="1"/>
</dbReference>
<dbReference type="GO" id="GO:0005634">
    <property type="term" value="C:nucleus"/>
    <property type="evidence" value="ECO:0007669"/>
    <property type="project" value="UniProtKB-SubCell"/>
</dbReference>
<dbReference type="SUPFAM" id="SSF49764">
    <property type="entry name" value="HSP20-like chaperones"/>
    <property type="match status" value="1"/>
</dbReference>
<accession>A0AAW0LFD1</accession>
<comment type="function">
    <text evidence="9">Aux/IAA proteins are short-lived transcriptional factors that function as repressors of early auxin response genes at low auxin concentrations. Repression is thought to result from the interaction with auxin response factors (ARFs), proteins that bind to the auxin-responsive promoter element (AuxRE). Formation of heterodimers with ARF proteins may alter their ability to modulate early auxin response genes expression.</text>
</comment>
<dbReference type="InterPro" id="IPR033389">
    <property type="entry name" value="AUX/IAA_dom"/>
</dbReference>
<comment type="similarity">
    <text evidence="2 12">Belongs to the Aux/IAA family.</text>
</comment>
<evidence type="ECO:0000259" key="14">
    <source>
        <dbReference type="PROSITE" id="PS51745"/>
    </source>
</evidence>
<organism evidence="15 16">
    <name type="scientific">Quercus suber</name>
    <name type="common">Cork oak</name>
    <dbReference type="NCBI Taxonomy" id="58331"/>
    <lineage>
        <taxon>Eukaryota</taxon>
        <taxon>Viridiplantae</taxon>
        <taxon>Streptophyta</taxon>
        <taxon>Embryophyta</taxon>
        <taxon>Tracheophyta</taxon>
        <taxon>Spermatophyta</taxon>
        <taxon>Magnoliopsida</taxon>
        <taxon>eudicotyledons</taxon>
        <taxon>Gunneridae</taxon>
        <taxon>Pentapetalae</taxon>
        <taxon>rosids</taxon>
        <taxon>fabids</taxon>
        <taxon>Fagales</taxon>
        <taxon>Fagaceae</taxon>
        <taxon>Quercus</taxon>
    </lineage>
</organism>
<dbReference type="PANTHER" id="PTHR31734:SF34">
    <property type="entry name" value="AUXIN-RESPONSIVE PROTEIN IAA15"/>
    <property type="match status" value="1"/>
</dbReference>
<reference evidence="15 16" key="1">
    <citation type="journal article" date="2018" name="Sci. Data">
        <title>The draft genome sequence of cork oak.</title>
        <authorList>
            <person name="Ramos A.M."/>
            <person name="Usie A."/>
            <person name="Barbosa P."/>
            <person name="Barros P.M."/>
            <person name="Capote T."/>
            <person name="Chaves I."/>
            <person name="Simoes F."/>
            <person name="Abreu I."/>
            <person name="Carrasquinho I."/>
            <person name="Faro C."/>
            <person name="Guimaraes J.B."/>
            <person name="Mendonca D."/>
            <person name="Nobrega F."/>
            <person name="Rodrigues L."/>
            <person name="Saibo N.J.M."/>
            <person name="Varela M.C."/>
            <person name="Egas C."/>
            <person name="Matos J."/>
            <person name="Miguel C.M."/>
            <person name="Oliveira M.M."/>
            <person name="Ricardo C.P."/>
            <person name="Goncalves S."/>
        </authorList>
    </citation>
    <scope>NUCLEOTIDE SEQUENCE [LARGE SCALE GENOMIC DNA]</scope>
    <source>
        <strain evidence="16">cv. HL8</strain>
    </source>
</reference>
<evidence type="ECO:0000256" key="2">
    <source>
        <dbReference type="ARBA" id="ARBA00006728"/>
    </source>
</evidence>
<dbReference type="GO" id="GO:0009734">
    <property type="term" value="P:auxin-activated signaling pathway"/>
    <property type="evidence" value="ECO:0007669"/>
    <property type="project" value="UniProtKB-UniRule"/>
</dbReference>
<evidence type="ECO:0000256" key="6">
    <source>
        <dbReference type="ARBA" id="ARBA00023163"/>
    </source>
</evidence>
<dbReference type="PROSITE" id="PS01031">
    <property type="entry name" value="SHSP"/>
    <property type="match status" value="1"/>
</dbReference>
<comment type="subcellular location">
    <subcellularLocation>
        <location evidence="1 12">Nucleus</location>
    </subcellularLocation>
</comment>
<evidence type="ECO:0000256" key="5">
    <source>
        <dbReference type="ARBA" id="ARBA00023015"/>
    </source>
</evidence>
<comment type="caution">
    <text evidence="15">The sequence shown here is derived from an EMBL/GenBank/DDBJ whole genome shotgun (WGS) entry which is preliminary data.</text>
</comment>
<evidence type="ECO:0000313" key="16">
    <source>
        <dbReference type="Proteomes" id="UP000237347"/>
    </source>
</evidence>
<evidence type="ECO:0000313" key="15">
    <source>
        <dbReference type="EMBL" id="KAK7849133.1"/>
    </source>
</evidence>
<keyword evidence="5 12" id="KW-0805">Transcription regulation</keyword>
<dbReference type="Gene3D" id="3.10.20.90">
    <property type="entry name" value="Phosphatidylinositol 3-kinase Catalytic Subunit, Chain A, domain 1"/>
    <property type="match status" value="1"/>
</dbReference>
<dbReference type="PANTHER" id="PTHR31734">
    <property type="entry name" value="AUXIN-RESPONSIVE PROTEIN IAA17"/>
    <property type="match status" value="1"/>
</dbReference>
<dbReference type="Pfam" id="PF02309">
    <property type="entry name" value="AUX_IAA"/>
    <property type="match status" value="1"/>
</dbReference>
<dbReference type="InterPro" id="IPR008978">
    <property type="entry name" value="HSP20-like_chaperone"/>
</dbReference>
<evidence type="ECO:0000256" key="7">
    <source>
        <dbReference type="ARBA" id="ARBA00023242"/>
    </source>
</evidence>
<name>A0AAW0LFD1_QUESU</name>
<keyword evidence="16" id="KW-1185">Reference proteome</keyword>
<keyword evidence="7 12" id="KW-0539">Nucleus</keyword>
<evidence type="ECO:0000256" key="4">
    <source>
        <dbReference type="ARBA" id="ARBA00022491"/>
    </source>
</evidence>
<dbReference type="InterPro" id="IPR002068">
    <property type="entry name" value="A-crystallin/Hsp20_dom"/>
</dbReference>
<gene>
    <name evidence="15" type="primary">IAA17</name>
    <name evidence="15" type="ORF">CFP56_003409</name>
</gene>
<evidence type="ECO:0000256" key="11">
    <source>
        <dbReference type="RuleBase" id="RU003616"/>
    </source>
</evidence>
<dbReference type="EMBL" id="PKMF04000117">
    <property type="protein sequence ID" value="KAK7849133.1"/>
    <property type="molecule type" value="Genomic_DNA"/>
</dbReference>
<feature type="domain" description="SHSP" evidence="13">
    <location>
        <begin position="228"/>
        <end position="338"/>
    </location>
</feature>
<evidence type="ECO:0000256" key="9">
    <source>
        <dbReference type="ARBA" id="ARBA00025283"/>
    </source>
</evidence>
<dbReference type="InterPro" id="IPR003311">
    <property type="entry name" value="AUX_IAA"/>
</dbReference>
<proteinExistence type="inferred from homology"/>
<keyword evidence="8 12" id="KW-0927">Auxin signaling pathway</keyword>
<dbReference type="FunFam" id="3.10.20.90:FF:000078">
    <property type="entry name" value="Auxin-responsive protein"/>
    <property type="match status" value="1"/>
</dbReference>